<gene>
    <name evidence="2" type="ORF">A1A1_18447</name>
</gene>
<name>A0AA87IHC2_9BACL</name>
<evidence type="ECO:0000259" key="1">
    <source>
        <dbReference type="Pfam" id="PF13335"/>
    </source>
</evidence>
<comment type="caution">
    <text evidence="2">The sequence shown here is derived from an EMBL/GenBank/DDBJ whole genome shotgun (WGS) entry which is preliminary data.</text>
</comment>
<sequence length="104" mass="11846">SEELRKLTAAARTRQRIRYGANYTNAIVPIKLFEDKTAFTPAQLARIERVSFQEKLSSRATMKILRLARTIADIVDEDHVTDAAIEEALDWKISASRTHSSLMR</sequence>
<dbReference type="Proteomes" id="UP000004725">
    <property type="component" value="Unassembled WGS sequence"/>
</dbReference>
<dbReference type="AlphaFoldDB" id="A0AA87IHC2"/>
<dbReference type="InterPro" id="IPR025158">
    <property type="entry name" value="Mg_chelat-rel_C"/>
</dbReference>
<reference evidence="2 3" key="1">
    <citation type="journal article" date="2012" name="J. Bacteriol.">
        <title>Genome Sequence of the Antarctic Psychrophile Bacterium Planococcus antarcticus DSM 14505.</title>
        <authorList>
            <person name="Margolles A."/>
            <person name="Gueimonde M."/>
            <person name="Sanchez B."/>
        </authorList>
    </citation>
    <scope>NUCLEOTIDE SEQUENCE [LARGE SCALE GENOMIC DNA]</scope>
    <source>
        <strain evidence="2 3">DSM 14505</strain>
    </source>
</reference>
<accession>A0AA87IHC2</accession>
<evidence type="ECO:0000313" key="2">
    <source>
        <dbReference type="EMBL" id="EIM05013.1"/>
    </source>
</evidence>
<protein>
    <submittedName>
        <fullName evidence="2">Mg chelatase subunit ChlI</fullName>
    </submittedName>
</protein>
<proteinExistence type="predicted"/>
<evidence type="ECO:0000313" key="3">
    <source>
        <dbReference type="Proteomes" id="UP000004725"/>
    </source>
</evidence>
<feature type="non-terminal residue" evidence="2">
    <location>
        <position position="1"/>
    </location>
</feature>
<dbReference type="Pfam" id="PF13335">
    <property type="entry name" value="Mg_chelatase_C"/>
    <property type="match status" value="1"/>
</dbReference>
<feature type="domain" description="Mg chelatase-related protein C-terminal" evidence="1">
    <location>
        <begin position="1"/>
        <end position="91"/>
    </location>
</feature>
<dbReference type="EMBL" id="AJYB01000102">
    <property type="protein sequence ID" value="EIM05013.1"/>
    <property type="molecule type" value="Genomic_DNA"/>
</dbReference>
<organism evidence="2 3">
    <name type="scientific">Planococcus antarcticus DSM 14505</name>
    <dbReference type="NCBI Taxonomy" id="1185653"/>
    <lineage>
        <taxon>Bacteria</taxon>
        <taxon>Bacillati</taxon>
        <taxon>Bacillota</taxon>
        <taxon>Bacilli</taxon>
        <taxon>Bacillales</taxon>
        <taxon>Caryophanaceae</taxon>
        <taxon>Planococcus</taxon>
    </lineage>
</organism>